<keyword evidence="2" id="KW-1003">Cell membrane</keyword>
<evidence type="ECO:0000313" key="8">
    <source>
        <dbReference type="Proteomes" id="UP000019151"/>
    </source>
</evidence>
<dbReference type="OrthoDB" id="9782508at2"/>
<keyword evidence="3 6" id="KW-0812">Transmembrane</keyword>
<dbReference type="PANTHER" id="PTHR37693">
    <property type="entry name" value="PHOSPHATIDYLGLYCEROL LYSYLTRANSFERASE"/>
    <property type="match status" value="1"/>
</dbReference>
<dbReference type="KEGG" id="gba:J421_1604"/>
<dbReference type="InterPro" id="IPR022791">
    <property type="entry name" value="L-PG_synthase/AglD"/>
</dbReference>
<comment type="subcellular location">
    <subcellularLocation>
        <location evidence="1">Cell membrane</location>
        <topology evidence="1">Multi-pass membrane protein</topology>
    </subcellularLocation>
</comment>
<keyword evidence="4 6" id="KW-1133">Transmembrane helix</keyword>
<feature type="transmembrane region" description="Helical" evidence="6">
    <location>
        <begin position="115"/>
        <end position="140"/>
    </location>
</feature>
<organism evidence="7 8">
    <name type="scientific">Gemmatirosa kalamazoonensis</name>
    <dbReference type="NCBI Taxonomy" id="861299"/>
    <lineage>
        <taxon>Bacteria</taxon>
        <taxon>Pseudomonadati</taxon>
        <taxon>Gemmatimonadota</taxon>
        <taxon>Gemmatimonadia</taxon>
        <taxon>Gemmatimonadales</taxon>
        <taxon>Gemmatimonadaceae</taxon>
        <taxon>Gemmatirosa</taxon>
    </lineage>
</organism>
<feature type="transmembrane region" description="Helical" evidence="6">
    <location>
        <begin position="222"/>
        <end position="244"/>
    </location>
</feature>
<dbReference type="Pfam" id="PF03706">
    <property type="entry name" value="LPG_synthase_TM"/>
    <property type="match status" value="1"/>
</dbReference>
<dbReference type="GO" id="GO:0016740">
    <property type="term" value="F:transferase activity"/>
    <property type="evidence" value="ECO:0007669"/>
    <property type="project" value="UniProtKB-KW"/>
</dbReference>
<evidence type="ECO:0000256" key="1">
    <source>
        <dbReference type="ARBA" id="ARBA00004651"/>
    </source>
</evidence>
<feature type="transmembrane region" description="Helical" evidence="6">
    <location>
        <begin position="310"/>
        <end position="329"/>
    </location>
</feature>
<dbReference type="Proteomes" id="UP000019151">
    <property type="component" value="Chromosome"/>
</dbReference>
<evidence type="ECO:0000313" key="7">
    <source>
        <dbReference type="EMBL" id="AHG89141.1"/>
    </source>
</evidence>
<feature type="transmembrane region" description="Helical" evidence="6">
    <location>
        <begin position="37"/>
        <end position="55"/>
    </location>
</feature>
<evidence type="ECO:0000256" key="4">
    <source>
        <dbReference type="ARBA" id="ARBA00022989"/>
    </source>
</evidence>
<evidence type="ECO:0000256" key="6">
    <source>
        <dbReference type="SAM" id="Phobius"/>
    </source>
</evidence>
<dbReference type="InParanoid" id="W0RE99"/>
<reference evidence="7 8" key="1">
    <citation type="journal article" date="2014" name="Genome Announc.">
        <title>Genome Sequence and Methylome of Soil Bacterium Gemmatirosa kalamazoonensis KBS708T, a Member of the Rarely Cultivated Gemmatimonadetes Phylum.</title>
        <authorList>
            <person name="Debruyn J.M."/>
            <person name="Radosevich M."/>
            <person name="Wommack K.E."/>
            <person name="Polson S.W."/>
            <person name="Hauser L.J."/>
            <person name="Fawaz M.N."/>
            <person name="Korlach J."/>
            <person name="Tsai Y.C."/>
        </authorList>
    </citation>
    <scope>NUCLEOTIDE SEQUENCE [LARGE SCALE GENOMIC DNA]</scope>
    <source>
        <strain evidence="7 8">KBS708</strain>
    </source>
</reference>
<keyword evidence="8" id="KW-1185">Reference proteome</keyword>
<evidence type="ECO:0000256" key="3">
    <source>
        <dbReference type="ARBA" id="ARBA00022692"/>
    </source>
</evidence>
<keyword evidence="7" id="KW-0808">Transferase</keyword>
<gene>
    <name evidence="7" type="ORF">J421_1604</name>
</gene>
<dbReference type="eggNOG" id="COG0392">
    <property type="taxonomic scope" value="Bacteria"/>
</dbReference>
<proteinExistence type="predicted"/>
<keyword evidence="5 6" id="KW-0472">Membrane</keyword>
<dbReference type="HOGENOM" id="CLU_803706_0_0_0"/>
<evidence type="ECO:0000256" key="5">
    <source>
        <dbReference type="ARBA" id="ARBA00023136"/>
    </source>
</evidence>
<name>W0RE99_9BACT</name>
<dbReference type="AlphaFoldDB" id="W0RE99"/>
<sequence>MSRTRWFITLISFAAALGASAFIVWRTWPEEGATVTLPPLAHLLGAGALVAEVLFRSWKIQLSAHALRIPLRFGAAVRVSLGGDFAASITPSRSGAEPARYLVLAESRVDPLGRLLILFTEILLEMFSLGIVAIALALTFRGMGTALAGLLALVGGYSALVIGVGALGLALSRRNAHGPPPPWAASIGLHAGRWRGVQRSLRQLRGSVDAVRRARLGAMTAALVMSVLHVVARMCVLPGLVFGAHTDMPLTLASLAPLVVWPLALQYGAGVAPAPGGGGVVEAAFGATLRHAIPGRIFGASLIWWRFYTFYAYLPLGALAAGRTVLRALRDRHERKHGRRHEIVATGEHRVPA</sequence>
<dbReference type="RefSeq" id="WP_025410656.1">
    <property type="nucleotide sequence ID" value="NZ_CP007128.1"/>
</dbReference>
<protein>
    <submittedName>
        <fullName evidence="7">Lysylphosphatidylglycerol synthetase/glycosyltransferase AglD</fullName>
    </submittedName>
</protein>
<feature type="transmembrane region" description="Helical" evidence="6">
    <location>
        <begin position="146"/>
        <end position="171"/>
    </location>
</feature>
<dbReference type="PANTHER" id="PTHR37693:SF1">
    <property type="entry name" value="INTEGRAL MEMBRANE PROTEIN"/>
    <property type="match status" value="1"/>
</dbReference>
<dbReference type="GO" id="GO:0005886">
    <property type="term" value="C:plasma membrane"/>
    <property type="evidence" value="ECO:0007669"/>
    <property type="project" value="UniProtKB-SubCell"/>
</dbReference>
<dbReference type="EMBL" id="CP007128">
    <property type="protein sequence ID" value="AHG89141.1"/>
    <property type="molecule type" value="Genomic_DNA"/>
</dbReference>
<accession>W0RE99</accession>
<evidence type="ECO:0000256" key="2">
    <source>
        <dbReference type="ARBA" id="ARBA00022475"/>
    </source>
</evidence>